<keyword evidence="2" id="KW-1185">Reference proteome</keyword>
<dbReference type="InterPro" id="IPR053224">
    <property type="entry name" value="Sensory_adhesion_molecule"/>
</dbReference>
<organism evidence="1 2">
    <name type="scientific">Platanthera guangdongensis</name>
    <dbReference type="NCBI Taxonomy" id="2320717"/>
    <lineage>
        <taxon>Eukaryota</taxon>
        <taxon>Viridiplantae</taxon>
        <taxon>Streptophyta</taxon>
        <taxon>Embryophyta</taxon>
        <taxon>Tracheophyta</taxon>
        <taxon>Spermatophyta</taxon>
        <taxon>Magnoliopsida</taxon>
        <taxon>Liliopsida</taxon>
        <taxon>Asparagales</taxon>
        <taxon>Orchidaceae</taxon>
        <taxon>Orchidoideae</taxon>
        <taxon>Orchideae</taxon>
        <taxon>Orchidinae</taxon>
        <taxon>Platanthera</taxon>
    </lineage>
</organism>
<dbReference type="Proteomes" id="UP001412067">
    <property type="component" value="Unassembled WGS sequence"/>
</dbReference>
<proteinExistence type="predicted"/>
<gene>
    <name evidence="1" type="ORF">KSP40_PGU017775</name>
</gene>
<accession>A0ABR2N0I6</accession>
<comment type="caution">
    <text evidence="1">The sequence shown here is derived from an EMBL/GenBank/DDBJ whole genome shotgun (WGS) entry which is preliminary data.</text>
</comment>
<evidence type="ECO:0000313" key="1">
    <source>
        <dbReference type="EMBL" id="KAK8969985.1"/>
    </source>
</evidence>
<protein>
    <submittedName>
        <fullName evidence="1">Uncharacterized protein</fullName>
    </submittedName>
</protein>
<evidence type="ECO:0000313" key="2">
    <source>
        <dbReference type="Proteomes" id="UP001412067"/>
    </source>
</evidence>
<dbReference type="PANTHER" id="PTHR31460">
    <property type="match status" value="1"/>
</dbReference>
<sequence>MARSWCGFCGLRAAILLALATAIPLALIASLERAATAADGTIGFRSGSWLRECAKWDPPRRRFLISTFFEGQIAEIRLPGIADGSELEARTVIADDDVAGNASLGIAIDAARGRFLVVYTDVRRFRSAAVASYGLDSGERFFLTRLSYPVSSSSATAGLKQNHTCLRKICHIEQPQIRRCAASAASAAALPLCPLKKLKLPLSITRQKKWKHWRKSPLHTCTLATSRLAQHFHLIPIKILLLPTFSLA</sequence>
<dbReference type="PANTHER" id="PTHR31460:SF0">
    <property type="entry name" value="CALCIUM-DEPENDENT PHOSPHOTRIESTERASE SUPERFAMILY PROTEIN-RELATED"/>
    <property type="match status" value="1"/>
</dbReference>
<dbReference type="EMBL" id="JBBWWR010000002">
    <property type="protein sequence ID" value="KAK8969985.1"/>
    <property type="molecule type" value="Genomic_DNA"/>
</dbReference>
<reference evidence="1 2" key="1">
    <citation type="journal article" date="2022" name="Nat. Plants">
        <title>Genomes of leafy and leafless Platanthera orchids illuminate the evolution of mycoheterotrophy.</title>
        <authorList>
            <person name="Li M.H."/>
            <person name="Liu K.W."/>
            <person name="Li Z."/>
            <person name="Lu H.C."/>
            <person name="Ye Q.L."/>
            <person name="Zhang D."/>
            <person name="Wang J.Y."/>
            <person name="Li Y.F."/>
            <person name="Zhong Z.M."/>
            <person name="Liu X."/>
            <person name="Yu X."/>
            <person name="Liu D.K."/>
            <person name="Tu X.D."/>
            <person name="Liu B."/>
            <person name="Hao Y."/>
            <person name="Liao X.Y."/>
            <person name="Jiang Y.T."/>
            <person name="Sun W.H."/>
            <person name="Chen J."/>
            <person name="Chen Y.Q."/>
            <person name="Ai Y."/>
            <person name="Zhai J.W."/>
            <person name="Wu S.S."/>
            <person name="Zhou Z."/>
            <person name="Hsiao Y.Y."/>
            <person name="Wu W.L."/>
            <person name="Chen Y.Y."/>
            <person name="Lin Y.F."/>
            <person name="Hsu J.L."/>
            <person name="Li C.Y."/>
            <person name="Wang Z.W."/>
            <person name="Zhao X."/>
            <person name="Zhong W.Y."/>
            <person name="Ma X.K."/>
            <person name="Ma L."/>
            <person name="Huang J."/>
            <person name="Chen G.Z."/>
            <person name="Huang M.Z."/>
            <person name="Huang L."/>
            <person name="Peng D.H."/>
            <person name="Luo Y.B."/>
            <person name="Zou S.Q."/>
            <person name="Chen S.P."/>
            <person name="Lan S."/>
            <person name="Tsai W.C."/>
            <person name="Van de Peer Y."/>
            <person name="Liu Z.J."/>
        </authorList>
    </citation>
    <scope>NUCLEOTIDE SEQUENCE [LARGE SCALE GENOMIC DNA]</scope>
    <source>
        <strain evidence="1">Lor288</strain>
    </source>
</reference>
<name>A0ABR2N0I6_9ASPA</name>